<dbReference type="Pfam" id="PF14322">
    <property type="entry name" value="SusD-like_3"/>
    <property type="match status" value="1"/>
</dbReference>
<dbReference type="EMBL" id="SDHZ01000002">
    <property type="protein sequence ID" value="RXK83214.1"/>
    <property type="molecule type" value="Genomic_DNA"/>
</dbReference>
<evidence type="ECO:0000256" key="5">
    <source>
        <dbReference type="ARBA" id="ARBA00023237"/>
    </source>
</evidence>
<comment type="caution">
    <text evidence="8">The sequence shown here is derived from an EMBL/GenBank/DDBJ whole genome shotgun (WGS) entry which is preliminary data.</text>
</comment>
<keyword evidence="9" id="KW-1185">Reference proteome</keyword>
<dbReference type="SUPFAM" id="SSF48452">
    <property type="entry name" value="TPR-like"/>
    <property type="match status" value="1"/>
</dbReference>
<dbReference type="PROSITE" id="PS51257">
    <property type="entry name" value="PROKAR_LIPOPROTEIN"/>
    <property type="match status" value="1"/>
</dbReference>
<evidence type="ECO:0000256" key="1">
    <source>
        <dbReference type="ARBA" id="ARBA00004442"/>
    </source>
</evidence>
<accession>A0A4V1M9X7</accession>
<dbReference type="Gene3D" id="1.25.40.390">
    <property type="match status" value="1"/>
</dbReference>
<organism evidence="8 9">
    <name type="scientific">Filimonas effusa</name>
    <dbReference type="NCBI Taxonomy" id="2508721"/>
    <lineage>
        <taxon>Bacteria</taxon>
        <taxon>Pseudomonadati</taxon>
        <taxon>Bacteroidota</taxon>
        <taxon>Chitinophagia</taxon>
        <taxon>Chitinophagales</taxon>
        <taxon>Chitinophagaceae</taxon>
        <taxon>Filimonas</taxon>
    </lineage>
</organism>
<protein>
    <submittedName>
        <fullName evidence="8">RagB/SusD family nutrient uptake outer membrane protein</fullName>
    </submittedName>
</protein>
<dbReference type="InterPro" id="IPR012944">
    <property type="entry name" value="SusD_RagB_dom"/>
</dbReference>
<dbReference type="OrthoDB" id="697229at2"/>
<dbReference type="InterPro" id="IPR011990">
    <property type="entry name" value="TPR-like_helical_dom_sf"/>
</dbReference>
<gene>
    <name evidence="8" type="ORF">ESB13_13945</name>
</gene>
<dbReference type="InterPro" id="IPR033985">
    <property type="entry name" value="SusD-like_N"/>
</dbReference>
<comment type="subcellular location">
    <subcellularLocation>
        <location evidence="1">Cell outer membrane</location>
    </subcellularLocation>
</comment>
<feature type="domain" description="RagB/SusD" evidence="6">
    <location>
        <begin position="325"/>
        <end position="396"/>
    </location>
</feature>
<sequence length="446" mass="50430">MKQTFILLNTLLLVALLSSCNKFLEVKPKGIVIPEKLEDYENILNSREIAFSFAPELLYCTDDFYETFDALNITTVANAYYWRPGLDPNEKENPAVWGDLYKSVYHTNVIINNVLNASGGSEERKQSVLGEAWLVRADNYFTLLTIFAKAYDPATAAQDPGIPMVTSTDVTAAVPQRASVQTVLDTIISNLKRAALYMPTSNINRYRGTRYAAYGMLSRVYSYMHLYKEAGEYAAKALEAQHAILDLNNYADGYDMPDTDLRSDILWQRGSNNYSIPTFLLLSDELKTLFNNNDMRTLLFTDTNNNGVIWLAPSGWANFGITFQEMYLSRAEALARDNDKDGAMTIINNLRKKRIKPAAWTALPASTAEEALQLVLAERRRELAFGGLRWMDMKRLDQEGRMPEVKRVNRTTHVIEATLPPHGAGYVFEIPARVQQFNPGIQLNNR</sequence>
<evidence type="ECO:0000313" key="9">
    <source>
        <dbReference type="Proteomes" id="UP000290545"/>
    </source>
</evidence>
<dbReference type="RefSeq" id="WP_129004269.1">
    <property type="nucleotide sequence ID" value="NZ_SDHZ01000002.1"/>
</dbReference>
<reference evidence="8 9" key="1">
    <citation type="submission" date="2019-01" db="EMBL/GenBank/DDBJ databases">
        <title>Filimonas sp. strain TTM-71.</title>
        <authorList>
            <person name="Chen W.-M."/>
        </authorList>
    </citation>
    <scope>NUCLEOTIDE SEQUENCE [LARGE SCALE GENOMIC DNA]</scope>
    <source>
        <strain evidence="8 9">TTM-71</strain>
    </source>
</reference>
<keyword evidence="3" id="KW-0732">Signal</keyword>
<dbReference type="GO" id="GO:0009279">
    <property type="term" value="C:cell outer membrane"/>
    <property type="evidence" value="ECO:0007669"/>
    <property type="project" value="UniProtKB-SubCell"/>
</dbReference>
<evidence type="ECO:0000259" key="6">
    <source>
        <dbReference type="Pfam" id="PF07980"/>
    </source>
</evidence>
<evidence type="ECO:0000313" key="8">
    <source>
        <dbReference type="EMBL" id="RXK83214.1"/>
    </source>
</evidence>
<keyword evidence="5" id="KW-0998">Cell outer membrane</keyword>
<comment type="similarity">
    <text evidence="2">Belongs to the SusD family.</text>
</comment>
<evidence type="ECO:0000256" key="3">
    <source>
        <dbReference type="ARBA" id="ARBA00022729"/>
    </source>
</evidence>
<keyword evidence="4" id="KW-0472">Membrane</keyword>
<evidence type="ECO:0000256" key="2">
    <source>
        <dbReference type="ARBA" id="ARBA00006275"/>
    </source>
</evidence>
<feature type="domain" description="SusD-like N-terminal" evidence="7">
    <location>
        <begin position="22"/>
        <end position="221"/>
    </location>
</feature>
<evidence type="ECO:0000256" key="4">
    <source>
        <dbReference type="ARBA" id="ARBA00023136"/>
    </source>
</evidence>
<dbReference type="AlphaFoldDB" id="A0A4V1M9X7"/>
<proteinExistence type="inferred from homology"/>
<evidence type="ECO:0000259" key="7">
    <source>
        <dbReference type="Pfam" id="PF14322"/>
    </source>
</evidence>
<name>A0A4V1M9X7_9BACT</name>
<dbReference type="Proteomes" id="UP000290545">
    <property type="component" value="Unassembled WGS sequence"/>
</dbReference>
<dbReference type="Pfam" id="PF07980">
    <property type="entry name" value="SusD_RagB"/>
    <property type="match status" value="1"/>
</dbReference>